<dbReference type="PANTHER" id="PTHR42866:SF2">
    <property type="entry name" value="3-DEOXY-MANNO-OCTULOSONATE CYTIDYLYLTRANSFERASE, MITOCHONDRIAL"/>
    <property type="match status" value="1"/>
</dbReference>
<dbReference type="Gene3D" id="3.90.550.10">
    <property type="entry name" value="Spore Coat Polysaccharide Biosynthesis Protein SpsA, Chain A"/>
    <property type="match status" value="1"/>
</dbReference>
<dbReference type="GO" id="GO:0008690">
    <property type="term" value="F:3-deoxy-manno-octulosonate cytidylyltransferase activity"/>
    <property type="evidence" value="ECO:0007669"/>
    <property type="project" value="UniProtKB-EC"/>
</dbReference>
<dbReference type="SUPFAM" id="SSF53448">
    <property type="entry name" value="Nucleotide-diphospho-sugar transferases"/>
    <property type="match status" value="1"/>
</dbReference>
<dbReference type="InterPro" id="IPR003329">
    <property type="entry name" value="Cytidylyl_trans"/>
</dbReference>
<dbReference type="Pfam" id="PF02348">
    <property type="entry name" value="CTP_transf_3"/>
    <property type="match status" value="1"/>
</dbReference>
<evidence type="ECO:0000256" key="3">
    <source>
        <dbReference type="ARBA" id="ARBA00022985"/>
    </source>
</evidence>
<keyword evidence="5" id="KW-1185">Reference proteome</keyword>
<dbReference type="EMBL" id="JBCLSH010000040">
    <property type="protein sequence ID" value="MEY8444315.1"/>
    <property type="molecule type" value="Genomic_DNA"/>
</dbReference>
<evidence type="ECO:0000313" key="4">
    <source>
        <dbReference type="EMBL" id="MEY8444315.1"/>
    </source>
</evidence>
<dbReference type="Proteomes" id="UP001565283">
    <property type="component" value="Unassembled WGS sequence"/>
</dbReference>
<evidence type="ECO:0000256" key="1">
    <source>
        <dbReference type="ARBA" id="ARBA00022679"/>
    </source>
</evidence>
<reference evidence="4 5" key="1">
    <citation type="submission" date="2024-03" db="EMBL/GenBank/DDBJ databases">
        <title>Mouse gut bacterial collection (mGBC) of GemPharmatech.</title>
        <authorList>
            <person name="He Y."/>
            <person name="Dong L."/>
            <person name="Wu D."/>
            <person name="Gao X."/>
            <person name="Lin Z."/>
        </authorList>
    </citation>
    <scope>NUCLEOTIDE SEQUENCE [LARGE SCALE GENOMIC DNA]</scope>
    <source>
        <strain evidence="4 5">61-15</strain>
    </source>
</reference>
<dbReference type="InterPro" id="IPR029044">
    <property type="entry name" value="Nucleotide-diphossugar_trans"/>
</dbReference>
<proteinExistence type="predicted"/>
<keyword evidence="1 4" id="KW-0808">Transferase</keyword>
<keyword evidence="3" id="KW-0448">Lipopolysaccharide biosynthesis</keyword>
<organism evidence="4 5">
    <name type="scientific">Lactococcus ileimucosae</name>
    <dbReference type="NCBI Taxonomy" id="2941329"/>
    <lineage>
        <taxon>Bacteria</taxon>
        <taxon>Bacillati</taxon>
        <taxon>Bacillota</taxon>
        <taxon>Bacilli</taxon>
        <taxon>Lactobacillales</taxon>
        <taxon>Streptococcaceae</taxon>
        <taxon>Lactococcus</taxon>
    </lineage>
</organism>
<accession>A0ABV4D456</accession>
<comment type="caution">
    <text evidence="4">The sequence shown here is derived from an EMBL/GenBank/DDBJ whole genome shotgun (WGS) entry which is preliminary data.</text>
</comment>
<keyword evidence="2 4" id="KW-0548">Nucleotidyltransferase</keyword>
<evidence type="ECO:0000313" key="5">
    <source>
        <dbReference type="Proteomes" id="UP001565283"/>
    </source>
</evidence>
<evidence type="ECO:0000256" key="2">
    <source>
        <dbReference type="ARBA" id="ARBA00022695"/>
    </source>
</evidence>
<gene>
    <name evidence="4" type="primary">kdsB</name>
    <name evidence="4" type="ORF">AALA52_08735</name>
</gene>
<dbReference type="NCBIfam" id="NF003952">
    <property type="entry name" value="PRK05450.1-5"/>
    <property type="match status" value="1"/>
</dbReference>
<sequence length="246" mass="27530">MMKKKIIGVIPARYASSRFPGKPLMDICGKPMVKWVYDEALKVKELDEVYVASEDDRVLAPLRELGVNVIKTKSTHSTGTDRVVEVSENIEGDVFCVLMGDEPLIRAEDISKLVNTVVETGVDAGMLMIKFTNPVDAINPTTIKLALNSNNEVIFMSRAPIPFPKGITGYPLYKNVGTYIFTRSSLELFKNNPVGRIEEIEELEMLRVIEQHKIVSAVEASNKSLSVDTPKDLEVVRKMMKERIND</sequence>
<dbReference type="RefSeq" id="WP_369948730.1">
    <property type="nucleotide sequence ID" value="NZ_JBCLSH010000040.1"/>
</dbReference>
<dbReference type="EC" id="2.7.7.38" evidence="4"/>
<dbReference type="PANTHER" id="PTHR42866">
    <property type="entry name" value="3-DEOXY-MANNO-OCTULOSONATE CYTIDYLYLTRANSFERASE"/>
    <property type="match status" value="1"/>
</dbReference>
<name>A0ABV4D456_9LACT</name>
<protein>
    <submittedName>
        <fullName evidence="4">3-deoxy-manno-octulosonate cytidylyltransferase</fullName>
        <ecNumber evidence="4">2.7.7.38</ecNumber>
    </submittedName>
</protein>